<dbReference type="InterPro" id="IPR020845">
    <property type="entry name" value="AMP-binding_CS"/>
</dbReference>
<evidence type="ECO:0000313" key="4">
    <source>
        <dbReference type="Proteomes" id="UP000461670"/>
    </source>
</evidence>
<dbReference type="Pfam" id="PF00501">
    <property type="entry name" value="AMP-binding"/>
    <property type="match status" value="1"/>
</dbReference>
<gene>
    <name evidence="3" type="primary">hbaA</name>
    <name evidence="3" type="ORF">GAK30_00737</name>
</gene>
<dbReference type="PANTHER" id="PTHR43767">
    <property type="entry name" value="LONG-CHAIN-FATTY-ACID--COA LIGASE"/>
    <property type="match status" value="1"/>
</dbReference>
<evidence type="ECO:0000313" key="3">
    <source>
        <dbReference type="EMBL" id="KAF1023047.1"/>
    </source>
</evidence>
<dbReference type="AlphaFoldDB" id="A0A7V8FR64"/>
<dbReference type="EMBL" id="WNDQ01000007">
    <property type="protein sequence ID" value="KAF1023047.1"/>
    <property type="molecule type" value="Genomic_DNA"/>
</dbReference>
<organism evidence="3 4">
    <name type="scientific">Paracidovorax wautersii</name>
    <dbReference type="NCBI Taxonomy" id="1177982"/>
    <lineage>
        <taxon>Bacteria</taxon>
        <taxon>Pseudomonadati</taxon>
        <taxon>Pseudomonadota</taxon>
        <taxon>Betaproteobacteria</taxon>
        <taxon>Burkholderiales</taxon>
        <taxon>Comamonadaceae</taxon>
        <taxon>Paracidovorax</taxon>
    </lineage>
</organism>
<dbReference type="Gene3D" id="3.40.50.12780">
    <property type="entry name" value="N-terminal domain of ligase-like"/>
    <property type="match status" value="1"/>
</dbReference>
<dbReference type="InterPro" id="IPR050237">
    <property type="entry name" value="ATP-dep_AMP-bd_enzyme"/>
</dbReference>
<dbReference type="InterPro" id="IPR045851">
    <property type="entry name" value="AMP-bd_C_sf"/>
</dbReference>
<dbReference type="Proteomes" id="UP000461670">
    <property type="component" value="Unassembled WGS sequence"/>
</dbReference>
<dbReference type="Gene3D" id="3.30.300.30">
    <property type="match status" value="1"/>
</dbReference>
<accession>A0A7V8FR64</accession>
<dbReference type="SUPFAM" id="SSF56801">
    <property type="entry name" value="Acetyl-CoA synthetase-like"/>
    <property type="match status" value="1"/>
</dbReference>
<dbReference type="InterPro" id="IPR029069">
    <property type="entry name" value="HotDog_dom_sf"/>
</dbReference>
<evidence type="ECO:0000259" key="2">
    <source>
        <dbReference type="Pfam" id="PF22818"/>
    </source>
</evidence>
<name>A0A7V8FR64_9BURK</name>
<protein>
    <submittedName>
        <fullName evidence="3">4-hydroxybenzoate--CoA/benzoate--CoA ligase</fullName>
    </submittedName>
</protein>
<comment type="caution">
    <text evidence="3">The sequence shown here is derived from an EMBL/GenBank/DDBJ whole genome shotgun (WGS) entry which is preliminary data.</text>
</comment>
<sequence>MTWLSLEDYLAQPVPGRSVAEGWPHARLRQQALVLAGALRASGVQRLAVHLADAAELTLVLLAAWRAGIPVILPADLQRESLVALAQQATLLFLDAPASASTDAPVPGLQMVAWRDWLAQQPSPQGEGGLDGDGLAADDTALMVRTSGSSGQAKVIAKTLRQLQCEIEVLESLRGGQAAQAQVIGSVSAQHVYGLTFRVLWPLMAGRLLGRTQIVFPEDLLAASGQGAVVWIGSPALYKRMTDSIAWEQAAGRVRLAFSAGGPLPAHAAQQLQGRLGDWPVEIYGSSETGAIGWRRGLGDWQTLPGVEVGLQAPASPDAPGALWVRSPWLPPGQVEQTSDAASIVAGGFVLGDRLDRIVKLEDKRIGLAHIESALARHPWIDDVRCGVYQAGRAQIGCVAVLSASGLHVLRNQGRAALVRQLGEHLRDHVEPIAWPRRWRWVRGLPLSPQGKLPQAWVNTLLATERPRQPELLAREQAADGSGCLRLAIPPDLVFFSGHFPQAPVVPGVVQIEWARAWAGELWRLAFDAQEFEVLKFQRLMRPGDEVDLRLSHERGKLYFSYHGAQGICSSGRIVLPSPVADGLIGDAHA</sequence>
<keyword evidence="3" id="KW-0436">Ligase</keyword>
<dbReference type="PANTHER" id="PTHR43767:SF10">
    <property type="entry name" value="SURFACTIN SYNTHASE SUBUNIT 1"/>
    <property type="match status" value="1"/>
</dbReference>
<evidence type="ECO:0000259" key="1">
    <source>
        <dbReference type="Pfam" id="PF00501"/>
    </source>
</evidence>
<dbReference type="InterPro" id="IPR042099">
    <property type="entry name" value="ANL_N_sf"/>
</dbReference>
<proteinExistence type="predicted"/>
<dbReference type="InterPro" id="IPR054545">
    <property type="entry name" value="ApeI-like"/>
</dbReference>
<dbReference type="GO" id="GO:0016874">
    <property type="term" value="F:ligase activity"/>
    <property type="evidence" value="ECO:0007669"/>
    <property type="project" value="UniProtKB-KW"/>
</dbReference>
<dbReference type="PROSITE" id="PS00455">
    <property type="entry name" value="AMP_BINDING"/>
    <property type="match status" value="1"/>
</dbReference>
<dbReference type="SUPFAM" id="SSF54637">
    <property type="entry name" value="Thioesterase/thiol ester dehydrase-isomerase"/>
    <property type="match status" value="1"/>
</dbReference>
<dbReference type="Pfam" id="PF22818">
    <property type="entry name" value="ApeI-like"/>
    <property type="match status" value="1"/>
</dbReference>
<feature type="domain" description="AMP-dependent synthetase/ligase" evidence="1">
    <location>
        <begin position="25"/>
        <end position="330"/>
    </location>
</feature>
<feature type="domain" description="ApeI dehydratase-like" evidence="2">
    <location>
        <begin position="481"/>
        <end position="573"/>
    </location>
</feature>
<dbReference type="Gene3D" id="3.10.129.10">
    <property type="entry name" value="Hotdog Thioesterase"/>
    <property type="match status" value="1"/>
</dbReference>
<dbReference type="InterPro" id="IPR000873">
    <property type="entry name" value="AMP-dep_synth/lig_dom"/>
</dbReference>
<reference evidence="4" key="1">
    <citation type="journal article" date="2020" name="MBio">
        <title>Horizontal gene transfer to a defensive symbiont with a reduced genome amongst a multipartite beetle microbiome.</title>
        <authorList>
            <person name="Waterworth S.C."/>
            <person name="Florez L.V."/>
            <person name="Rees E.R."/>
            <person name="Hertweck C."/>
            <person name="Kaltenpoth M."/>
            <person name="Kwan J.C."/>
        </authorList>
    </citation>
    <scope>NUCLEOTIDE SEQUENCE [LARGE SCALE GENOMIC DNA]</scope>
</reference>